<dbReference type="Gene3D" id="3.20.20.80">
    <property type="entry name" value="Glycosidases"/>
    <property type="match status" value="1"/>
</dbReference>
<accession>A0ABQ6WRH6</accession>
<reference evidence="1 2" key="1">
    <citation type="submission" date="2019-04" db="EMBL/GenBank/DDBJ databases">
        <authorList>
            <consortium name="DOE Joint Genome Institute"/>
            <person name="Mondo S."/>
            <person name="Kjaerbolling I."/>
            <person name="Vesth T."/>
            <person name="Frisvad J.C."/>
            <person name="Nybo J.L."/>
            <person name="Theobald S."/>
            <person name="Kildgaard S."/>
            <person name="Isbrandt T."/>
            <person name="Kuo A."/>
            <person name="Sato A."/>
            <person name="Lyhne E.K."/>
            <person name="Kogle M.E."/>
            <person name="Wiebenga A."/>
            <person name="Kun R.S."/>
            <person name="Lubbers R.J."/>
            <person name="Makela M.R."/>
            <person name="Barry K."/>
            <person name="Chovatia M."/>
            <person name="Clum A."/>
            <person name="Daum C."/>
            <person name="Haridas S."/>
            <person name="He G."/>
            <person name="LaButti K."/>
            <person name="Lipzen A."/>
            <person name="Riley R."/>
            <person name="Salamov A."/>
            <person name="Simmons B.A."/>
            <person name="Magnuson J.K."/>
            <person name="Henrissat B."/>
            <person name="Mortensen U.H."/>
            <person name="Larsen T.O."/>
            <person name="Devries R.P."/>
            <person name="Grigoriev I.V."/>
            <person name="Machida M."/>
            <person name="Baker S.E."/>
            <person name="Andersen M.R."/>
            <person name="Cantor M.N."/>
            <person name="Hua S.X."/>
        </authorList>
    </citation>
    <scope>NUCLEOTIDE SEQUENCE [LARGE SCALE GENOMIC DNA]</scope>
    <source>
        <strain evidence="1 2">CBS 117616</strain>
    </source>
</reference>
<keyword evidence="1" id="KW-0378">Hydrolase</keyword>
<gene>
    <name evidence="1" type="ORF">BDV36DRAFT_307683</name>
</gene>
<dbReference type="GO" id="GO:0016787">
    <property type="term" value="F:hydrolase activity"/>
    <property type="evidence" value="ECO:0007669"/>
    <property type="project" value="UniProtKB-KW"/>
</dbReference>
<dbReference type="InterPro" id="IPR005197">
    <property type="entry name" value="Glyco_hydro_71"/>
</dbReference>
<dbReference type="Pfam" id="PF03659">
    <property type="entry name" value="Glyco_hydro_71"/>
    <property type="match status" value="1"/>
</dbReference>
<keyword evidence="2" id="KW-1185">Reference proteome</keyword>
<dbReference type="Proteomes" id="UP000325395">
    <property type="component" value="Unassembled WGS sequence"/>
</dbReference>
<organism evidence="1 2">
    <name type="scientific">Aspergillus pseudocaelatus</name>
    <dbReference type="NCBI Taxonomy" id="1825620"/>
    <lineage>
        <taxon>Eukaryota</taxon>
        <taxon>Fungi</taxon>
        <taxon>Dikarya</taxon>
        <taxon>Ascomycota</taxon>
        <taxon>Pezizomycotina</taxon>
        <taxon>Eurotiomycetes</taxon>
        <taxon>Eurotiomycetidae</taxon>
        <taxon>Eurotiales</taxon>
        <taxon>Aspergillaceae</taxon>
        <taxon>Aspergillus</taxon>
        <taxon>Aspergillus subgen. Circumdati</taxon>
    </lineage>
</organism>
<sequence length="622" mass="66795">MEMNTYVDPLNYSKGDNLWYDQWQKIWYLKPLFVQIISWNDYGESHYIGPLPDYAMEAFDFSRAPYNYVTDMSHDGWRLFLPSLIDKYNYEKTTIDKEGLTDHIISSAILSALATITVSIGGVTQQASWTCVPFGSSLGDVAATLSRSKKQIAQVSRSFISTNCAKGLTNGMPGNVSMAPGPITAGLCEFGCNYGYCPLGAYGHDASYSGLCVFDCPHGFCPDTACNTVSAPLSTPTVSPFLPPACIGGTGDGNLAGLCALHTLPEATGKVGEAGPGMDEAIYGPLCAFTCKYGYCPEGTCAVSTSGGGGGGKDSGEVYVDPGIFLKPSPVVGRIPPCTLIMPDLLLNTPTTIHYIQWILTSTTVSYFNMPVDAGQTRPSSFYLTPSYSPEPLTLEAGGTSTTLFLPPVAYQSVIPDGGVTQTPTSFGTIEYYTNCETYTYSEAQFPSLSDLATSTATSTTSTTVVPPWVQAGGFYWSPVSQPTSKPSDIPVPPLPSFPPIPTAPYTFISNAPSSTCTDTNNPGCGHRCTSNCGSSSSDECTAQTATNYWVNCSGTSCFTTTTGKYCLTGVKLFRYGGRASVPNGQSNFPLRLLLRHHLDDHILHHYYYQLSKTSAYLRRLL</sequence>
<dbReference type="EMBL" id="ML735715">
    <property type="protein sequence ID" value="KAE8419725.1"/>
    <property type="molecule type" value="Genomic_DNA"/>
</dbReference>
<evidence type="ECO:0000313" key="1">
    <source>
        <dbReference type="EMBL" id="KAE8419725.1"/>
    </source>
</evidence>
<name>A0ABQ6WRH6_9EURO</name>
<protein>
    <submittedName>
        <fullName evidence="1">Glycosyl hydrolase family 71-domain-containing protein</fullName>
    </submittedName>
</protein>
<proteinExistence type="predicted"/>
<evidence type="ECO:0000313" key="2">
    <source>
        <dbReference type="Proteomes" id="UP000325395"/>
    </source>
</evidence>